<dbReference type="OrthoDB" id="10266364at2759"/>
<dbReference type="Gene3D" id="3.40.50.1100">
    <property type="match status" value="2"/>
</dbReference>
<dbReference type="STRING" id="1157962.A0A250WZP0"/>
<dbReference type="Proteomes" id="UP000232323">
    <property type="component" value="Unassembled WGS sequence"/>
</dbReference>
<evidence type="ECO:0000256" key="5">
    <source>
        <dbReference type="PIRSR" id="PIRSR006278-2"/>
    </source>
</evidence>
<evidence type="ECO:0000256" key="2">
    <source>
        <dbReference type="ARBA" id="ARBA00008639"/>
    </source>
</evidence>
<keyword evidence="7" id="KW-1185">Reference proteome</keyword>
<dbReference type="PIRSF" id="PIRSF006278">
    <property type="entry name" value="ACCD_DCysDesulf"/>
    <property type="match status" value="1"/>
</dbReference>
<evidence type="ECO:0000256" key="1">
    <source>
        <dbReference type="ARBA" id="ARBA00001933"/>
    </source>
</evidence>
<dbReference type="InterPro" id="IPR027278">
    <property type="entry name" value="ACCD_DCysDesulf"/>
</dbReference>
<sequence length="379" mass="41256">MARTVAYVHQAMLQHRVWLLRDPFTRIKLIDTVQRNSFLLIQDDTIHNLYGGNKARKLDALIPDLLSRDVTDVVTCGGLQSAHTSAVSAALNEASVLYGRHVRVHLLVRGERPAFPTGHHLMALMHAETVTYVNRSRYANRQAMLTEEAQLLSKRYFNSKVAVIEEGAQGPLAMLGFIRLVHWLASSSKGLPDPLHTAYHIVVDSGTGTSAVGLALGVRLMGLPWHIVGVMLAGNEEYYASQSCRLSSLFDLELSSGAFVQDVGLEESAGGNISTDSSVGLPLTWVNRERTRKFGNLLPGDVEACKEIARKHGVLVDPIWTLSAWEVSEMLSAEISEGPEMSPGGIEAGFKAKKAIVMLHTGGAALALQGLGQRFPDAF</sequence>
<keyword evidence="3 5" id="KW-0663">Pyridoxal phosphate</keyword>
<organism evidence="6 7">
    <name type="scientific">Chlamydomonas eustigma</name>
    <dbReference type="NCBI Taxonomy" id="1157962"/>
    <lineage>
        <taxon>Eukaryota</taxon>
        <taxon>Viridiplantae</taxon>
        <taxon>Chlorophyta</taxon>
        <taxon>core chlorophytes</taxon>
        <taxon>Chlorophyceae</taxon>
        <taxon>CS clade</taxon>
        <taxon>Chlamydomonadales</taxon>
        <taxon>Chlamydomonadaceae</taxon>
        <taxon>Chlamydomonas</taxon>
    </lineage>
</organism>
<evidence type="ECO:0000256" key="4">
    <source>
        <dbReference type="PIRSR" id="PIRSR006278-1"/>
    </source>
</evidence>
<name>A0A250WZP0_9CHLO</name>
<dbReference type="GO" id="GO:0019148">
    <property type="term" value="F:D-cysteine desulfhydrase activity"/>
    <property type="evidence" value="ECO:0007669"/>
    <property type="project" value="TreeGrafter"/>
</dbReference>
<dbReference type="PANTHER" id="PTHR43780">
    <property type="entry name" value="1-AMINOCYCLOPROPANE-1-CARBOXYLATE DEAMINASE-RELATED"/>
    <property type="match status" value="1"/>
</dbReference>
<comment type="caution">
    <text evidence="6">The sequence shown here is derived from an EMBL/GenBank/DDBJ whole genome shotgun (WGS) entry which is preliminary data.</text>
</comment>
<evidence type="ECO:0000256" key="3">
    <source>
        <dbReference type="ARBA" id="ARBA00022898"/>
    </source>
</evidence>
<feature type="modified residue" description="N6-(pyridoxal phosphate)lysine" evidence="5">
    <location>
        <position position="54"/>
    </location>
</feature>
<dbReference type="EMBL" id="BEGY01000016">
    <property type="protein sequence ID" value="GAX76314.1"/>
    <property type="molecule type" value="Genomic_DNA"/>
</dbReference>
<comment type="cofactor">
    <cofactor evidence="1">
        <name>pyridoxal 5'-phosphate</name>
        <dbReference type="ChEBI" id="CHEBI:597326"/>
    </cofactor>
</comment>
<dbReference type="AlphaFoldDB" id="A0A250WZP0"/>
<dbReference type="InterPro" id="IPR036052">
    <property type="entry name" value="TrpB-like_PALP_sf"/>
</dbReference>
<evidence type="ECO:0000313" key="7">
    <source>
        <dbReference type="Proteomes" id="UP000232323"/>
    </source>
</evidence>
<accession>A0A250WZP0</accession>
<reference evidence="6 7" key="1">
    <citation type="submission" date="2017-08" db="EMBL/GenBank/DDBJ databases">
        <title>Acidophilic green algal genome provides insights into adaptation to an acidic environment.</title>
        <authorList>
            <person name="Hirooka S."/>
            <person name="Hirose Y."/>
            <person name="Kanesaki Y."/>
            <person name="Higuchi S."/>
            <person name="Fujiwara T."/>
            <person name="Onuma R."/>
            <person name="Era A."/>
            <person name="Ohbayashi R."/>
            <person name="Uzuka A."/>
            <person name="Nozaki H."/>
            <person name="Yoshikawa H."/>
            <person name="Miyagishima S.Y."/>
        </authorList>
    </citation>
    <scope>NUCLEOTIDE SEQUENCE [LARGE SCALE GENOMIC DNA]</scope>
    <source>
        <strain evidence="6 7">NIES-2499</strain>
    </source>
</reference>
<dbReference type="PANTHER" id="PTHR43780:SF7">
    <property type="entry name" value="D-CYSTEINE DESULFHYDRASE 2, MITOCHONDRIAL"/>
    <property type="match status" value="1"/>
</dbReference>
<gene>
    <name evidence="6" type="ORF">CEUSTIGMA_g3760.t1</name>
</gene>
<protein>
    <recommendedName>
        <fullName evidence="8">Tryptophan synthase beta chain-like PALP domain-containing protein</fullName>
    </recommendedName>
</protein>
<evidence type="ECO:0000313" key="6">
    <source>
        <dbReference type="EMBL" id="GAX76314.1"/>
    </source>
</evidence>
<comment type="similarity">
    <text evidence="2">Belongs to the ACC deaminase/D-cysteine desulfhydrase family.</text>
</comment>
<proteinExistence type="inferred from homology"/>
<feature type="active site" description="Nucleophile" evidence="4">
    <location>
        <position position="81"/>
    </location>
</feature>
<evidence type="ECO:0008006" key="8">
    <source>
        <dbReference type="Google" id="ProtNLM"/>
    </source>
</evidence>
<dbReference type="SUPFAM" id="SSF53686">
    <property type="entry name" value="Tryptophan synthase beta subunit-like PLP-dependent enzymes"/>
    <property type="match status" value="1"/>
</dbReference>